<reference evidence="1 2" key="1">
    <citation type="submission" date="2021-03" db="EMBL/GenBank/DDBJ databases">
        <title>Sequencing the genomes of 1000 actinobacteria strains.</title>
        <authorList>
            <person name="Klenk H.-P."/>
        </authorList>
    </citation>
    <scope>NUCLEOTIDE SEQUENCE [LARGE SCALE GENOMIC DNA]</scope>
    <source>
        <strain evidence="1 2">DSM 45510</strain>
    </source>
</reference>
<comment type="caution">
    <text evidence="1">The sequence shown here is derived from an EMBL/GenBank/DDBJ whole genome shotgun (WGS) entry which is preliminary data.</text>
</comment>
<evidence type="ECO:0000313" key="1">
    <source>
        <dbReference type="EMBL" id="MBP2182402.1"/>
    </source>
</evidence>
<keyword evidence="2" id="KW-1185">Reference proteome</keyword>
<dbReference type="EMBL" id="JAGGMS010000001">
    <property type="protein sequence ID" value="MBP2182402.1"/>
    <property type="molecule type" value="Genomic_DNA"/>
</dbReference>
<dbReference type="RefSeq" id="WP_209665720.1">
    <property type="nucleotide sequence ID" value="NZ_JAGGMS010000001.1"/>
</dbReference>
<name>A0ABS4PSJ8_9PSEU</name>
<organism evidence="1 2">
    <name type="scientific">Amycolatopsis magusensis</name>
    <dbReference type="NCBI Taxonomy" id="882444"/>
    <lineage>
        <taxon>Bacteria</taxon>
        <taxon>Bacillati</taxon>
        <taxon>Actinomycetota</taxon>
        <taxon>Actinomycetes</taxon>
        <taxon>Pseudonocardiales</taxon>
        <taxon>Pseudonocardiaceae</taxon>
        <taxon>Amycolatopsis</taxon>
    </lineage>
</organism>
<protein>
    <submittedName>
        <fullName evidence="1">Uncharacterized protein</fullName>
    </submittedName>
</protein>
<gene>
    <name evidence="1" type="ORF">JOM49_003928</name>
</gene>
<proteinExistence type="predicted"/>
<dbReference type="Proteomes" id="UP000741013">
    <property type="component" value="Unassembled WGS sequence"/>
</dbReference>
<evidence type="ECO:0000313" key="2">
    <source>
        <dbReference type="Proteomes" id="UP000741013"/>
    </source>
</evidence>
<sequence>MTAVLAPFATGRKLISTPLFDRLAGRIVAEEQLTRELAERIVEQALAFLAVCARNTGAPLAPSELVDIGWHTFILHTRDYADFCDRIAGRFLHHVPTEDGDPAETGAAAHATLSRTVAAIERAGYAVDPALWPAVNGKCNVNCSQCKNGCSDDPPPTN</sequence>
<accession>A0ABS4PSJ8</accession>